<evidence type="ECO:0000256" key="1">
    <source>
        <dbReference type="PROSITE-ProRule" id="PRU00277"/>
    </source>
</evidence>
<evidence type="ECO:0000259" key="2">
    <source>
        <dbReference type="PROSITE" id="PS50059"/>
    </source>
</evidence>
<protein>
    <recommendedName>
        <fullName evidence="1">peptidylprolyl isomerase</fullName>
        <ecNumber evidence="1">5.2.1.8</ecNumber>
    </recommendedName>
</protein>
<organism evidence="3 4">
    <name type="scientific">Asparagus officinalis</name>
    <name type="common">Garden asparagus</name>
    <dbReference type="NCBI Taxonomy" id="4686"/>
    <lineage>
        <taxon>Eukaryota</taxon>
        <taxon>Viridiplantae</taxon>
        <taxon>Streptophyta</taxon>
        <taxon>Embryophyta</taxon>
        <taxon>Tracheophyta</taxon>
        <taxon>Spermatophyta</taxon>
        <taxon>Magnoliopsida</taxon>
        <taxon>Liliopsida</taxon>
        <taxon>Asparagales</taxon>
        <taxon>Asparagaceae</taxon>
        <taxon>Asparagoideae</taxon>
        <taxon>Asparagus</taxon>
    </lineage>
</organism>
<dbReference type="PROSITE" id="PS50059">
    <property type="entry name" value="FKBP_PPIASE"/>
    <property type="match status" value="1"/>
</dbReference>
<reference evidence="4" key="1">
    <citation type="journal article" date="2017" name="Nat. Commun.">
        <title>The asparagus genome sheds light on the origin and evolution of a young Y chromosome.</title>
        <authorList>
            <person name="Harkess A."/>
            <person name="Zhou J."/>
            <person name="Xu C."/>
            <person name="Bowers J.E."/>
            <person name="Van der Hulst R."/>
            <person name="Ayyampalayam S."/>
            <person name="Mercati F."/>
            <person name="Riccardi P."/>
            <person name="McKain M.R."/>
            <person name="Kakrana A."/>
            <person name="Tang H."/>
            <person name="Ray J."/>
            <person name="Groenendijk J."/>
            <person name="Arikit S."/>
            <person name="Mathioni S.M."/>
            <person name="Nakano M."/>
            <person name="Shan H."/>
            <person name="Telgmann-Rauber A."/>
            <person name="Kanno A."/>
            <person name="Yue Z."/>
            <person name="Chen H."/>
            <person name="Li W."/>
            <person name="Chen Y."/>
            <person name="Xu X."/>
            <person name="Zhang Y."/>
            <person name="Luo S."/>
            <person name="Chen H."/>
            <person name="Gao J."/>
            <person name="Mao Z."/>
            <person name="Pires J.C."/>
            <person name="Luo M."/>
            <person name="Kudrna D."/>
            <person name="Wing R.A."/>
            <person name="Meyers B.C."/>
            <person name="Yi K."/>
            <person name="Kong H."/>
            <person name="Lavrijsen P."/>
            <person name="Sunseri F."/>
            <person name="Falavigna A."/>
            <person name="Ye Y."/>
            <person name="Leebens-Mack J.H."/>
            <person name="Chen G."/>
        </authorList>
    </citation>
    <scope>NUCLEOTIDE SEQUENCE [LARGE SCALE GENOMIC DNA]</scope>
    <source>
        <strain evidence="4">cv. DH0086</strain>
    </source>
</reference>
<accession>A0A5P1FIB3</accession>
<dbReference type="FunFam" id="3.10.50.40:FF:000034">
    <property type="entry name" value="Peptidylprolyl isomerase"/>
    <property type="match status" value="1"/>
</dbReference>
<dbReference type="EMBL" id="CM007382">
    <property type="protein sequence ID" value="ONK78135.1"/>
    <property type="molecule type" value="Genomic_DNA"/>
</dbReference>
<dbReference type="GO" id="GO:0009579">
    <property type="term" value="C:thylakoid"/>
    <property type="evidence" value="ECO:0007669"/>
    <property type="project" value="TreeGrafter"/>
</dbReference>
<proteinExistence type="predicted"/>
<dbReference type="PANTHER" id="PTHR47717">
    <property type="entry name" value="PEPTIDYL-PROLYL CIS-TRANS ISOMERASE FKBP19, CHLOROPLASTIC"/>
    <property type="match status" value="1"/>
</dbReference>
<name>A0A5P1FIB3_ASPOF</name>
<dbReference type="InterPro" id="IPR044208">
    <property type="entry name" value="FKBP19-like"/>
</dbReference>
<dbReference type="InterPro" id="IPR046357">
    <property type="entry name" value="PPIase_dom_sf"/>
</dbReference>
<evidence type="ECO:0000313" key="3">
    <source>
        <dbReference type="EMBL" id="ONK78135.1"/>
    </source>
</evidence>
<sequence length="313" mass="34679">MPLEDRNPTRAWGNQNDQKTLQLLRGEIRTAIREHGHIRLLLLPPSVLSLSSRLSSLPAFSMASVSITPRISTSVSHFKVVDFNRRKLMLLRGSCKQTELDVSCSKDGGKSAGCSFNRRKLVMVSSIGLIGNAFSSILDKEGASASEFADMPALRGKDYGKSKMRYPDYTKTQSGLQYKDLRTGEGPLPKMGDTVVVDWDGYTIGYYGRIFEARNKTKGGSFEGDDKDFFKFKLGSQQVIQAFEEAVVGMAPGGIRRIIVPPELGYPENDFNKLGPKPTTFSGQRALDFVLRNQGLIDKTLLFDIELLKVIPS</sequence>
<comment type="catalytic activity">
    <reaction evidence="1">
        <text>[protein]-peptidylproline (omega=180) = [protein]-peptidylproline (omega=0)</text>
        <dbReference type="Rhea" id="RHEA:16237"/>
        <dbReference type="Rhea" id="RHEA-COMP:10747"/>
        <dbReference type="Rhea" id="RHEA-COMP:10748"/>
        <dbReference type="ChEBI" id="CHEBI:83833"/>
        <dbReference type="ChEBI" id="CHEBI:83834"/>
        <dbReference type="EC" id="5.2.1.8"/>
    </reaction>
</comment>
<keyword evidence="4" id="KW-1185">Reference proteome</keyword>
<evidence type="ECO:0000313" key="4">
    <source>
        <dbReference type="Proteomes" id="UP000243459"/>
    </source>
</evidence>
<dbReference type="GO" id="GO:0003755">
    <property type="term" value="F:peptidyl-prolyl cis-trans isomerase activity"/>
    <property type="evidence" value="ECO:0007669"/>
    <property type="project" value="UniProtKB-KW"/>
</dbReference>
<dbReference type="GO" id="GO:0009507">
    <property type="term" value="C:chloroplast"/>
    <property type="evidence" value="ECO:0007669"/>
    <property type="project" value="TreeGrafter"/>
</dbReference>
<dbReference type="Proteomes" id="UP000243459">
    <property type="component" value="Chromosome 2"/>
</dbReference>
<dbReference type="AlphaFoldDB" id="A0A5P1FIB3"/>
<dbReference type="Gramene" id="ONK78135">
    <property type="protein sequence ID" value="ONK78135"/>
    <property type="gene ID" value="A4U43_C02F14710"/>
</dbReference>
<dbReference type="SUPFAM" id="SSF54534">
    <property type="entry name" value="FKBP-like"/>
    <property type="match status" value="1"/>
</dbReference>
<gene>
    <name evidence="3" type="ORF">A4U43_C02F14710</name>
</gene>
<dbReference type="EC" id="5.2.1.8" evidence="1"/>
<dbReference type="InterPro" id="IPR001179">
    <property type="entry name" value="PPIase_FKBP_dom"/>
</dbReference>
<feature type="domain" description="PPIase FKBP-type" evidence="2">
    <location>
        <begin position="192"/>
        <end position="311"/>
    </location>
</feature>
<dbReference type="Pfam" id="PF00254">
    <property type="entry name" value="FKBP_C"/>
    <property type="match status" value="1"/>
</dbReference>
<dbReference type="PANTHER" id="PTHR47717:SF1">
    <property type="entry name" value="PEPTIDYL-PROLYL CIS-TRANS ISOMERASE FKBP19, CHLOROPLASTIC"/>
    <property type="match status" value="1"/>
</dbReference>
<dbReference type="Gene3D" id="3.10.50.40">
    <property type="match status" value="1"/>
</dbReference>
<keyword evidence="1" id="KW-0697">Rotamase</keyword>
<keyword evidence="1" id="KW-0413">Isomerase</keyword>